<dbReference type="GO" id="GO:0005975">
    <property type="term" value="P:carbohydrate metabolic process"/>
    <property type="evidence" value="ECO:0007669"/>
    <property type="project" value="InterPro"/>
</dbReference>
<dbReference type="GO" id="GO:0042973">
    <property type="term" value="F:glucan endo-1,3-beta-D-glucosidase activity"/>
    <property type="evidence" value="ECO:0007669"/>
    <property type="project" value="UniProtKB-EC"/>
</dbReference>
<evidence type="ECO:0000256" key="3">
    <source>
        <dbReference type="ARBA" id="ARBA00012780"/>
    </source>
</evidence>
<name>A0A438F2P7_VITVI</name>
<evidence type="ECO:0000313" key="10">
    <source>
        <dbReference type="Proteomes" id="UP000288805"/>
    </source>
</evidence>
<dbReference type="InterPro" id="IPR044965">
    <property type="entry name" value="Glyco_hydro_17_plant"/>
</dbReference>
<protein>
    <recommendedName>
        <fullName evidence="3">glucan endo-1,3-beta-D-glucosidase</fullName>
        <ecNumber evidence="3">3.2.1.39</ecNumber>
    </recommendedName>
</protein>
<dbReference type="PANTHER" id="PTHR32227">
    <property type="entry name" value="GLUCAN ENDO-1,3-BETA-GLUCOSIDASE BG1-RELATED-RELATED"/>
    <property type="match status" value="1"/>
</dbReference>
<dbReference type="AlphaFoldDB" id="A0A438F2P7"/>
<evidence type="ECO:0000313" key="9">
    <source>
        <dbReference type="EMBL" id="RVW54223.1"/>
    </source>
</evidence>
<evidence type="ECO:0000256" key="1">
    <source>
        <dbReference type="ARBA" id="ARBA00000382"/>
    </source>
</evidence>
<feature type="signal peptide" evidence="8">
    <location>
        <begin position="1"/>
        <end position="29"/>
    </location>
</feature>
<dbReference type="Pfam" id="PF00332">
    <property type="entry name" value="Glyco_hydro_17"/>
    <property type="match status" value="1"/>
</dbReference>
<gene>
    <name evidence="9" type="primary">VIT_06s0061g00120_7</name>
    <name evidence="9" type="ORF">CK203_080179</name>
</gene>
<sequence length="321" mass="34437">MALTRNRPFVVVLLLGFVIMSTITIGAQSIGVCYGTNGNNLPSASQVINLYKSNGIGSMRIYDPNSDTLQELRGSDIELILDVPNTDLQSLASDASAAATWVQNNVVNYASEVKFRYIAVGNEVLPTGSNAQYAQYVLPAMKNVQSAITSSGLQGQIKVSTATYSAVLGKSYPPSEGSFSDDVSSFINPIISFLAENGSPLLANIYPYFSYTGDTQNIRLDYALFTASGVVAGGSNLQIVVSESGWPSEGGTAATVDNARTYYSNLINHVKGAGTPRKPGQAIETYLFAMFDENQKTGLETEKHFGLFTPSQESKYQISFS</sequence>
<dbReference type="PROSITE" id="PS00587">
    <property type="entry name" value="GLYCOSYL_HYDROL_F17"/>
    <property type="match status" value="1"/>
</dbReference>
<comment type="caution">
    <text evidence="9">The sequence shown here is derived from an EMBL/GenBank/DDBJ whole genome shotgun (WGS) entry which is preliminary data.</text>
</comment>
<feature type="chain" id="PRO_5019044395" description="glucan endo-1,3-beta-D-glucosidase" evidence="8">
    <location>
        <begin position="30"/>
        <end position="321"/>
    </location>
</feature>
<keyword evidence="5 7" id="KW-0326">Glycosidase</keyword>
<proteinExistence type="inferred from homology"/>
<evidence type="ECO:0000256" key="5">
    <source>
        <dbReference type="ARBA" id="ARBA00023295"/>
    </source>
</evidence>
<dbReference type="SUPFAM" id="SSF51445">
    <property type="entry name" value="(Trans)glycosidases"/>
    <property type="match status" value="1"/>
</dbReference>
<reference evidence="9 10" key="1">
    <citation type="journal article" date="2018" name="PLoS Genet.">
        <title>Population sequencing reveals clonal diversity and ancestral inbreeding in the grapevine cultivar Chardonnay.</title>
        <authorList>
            <person name="Roach M.J."/>
            <person name="Johnson D.L."/>
            <person name="Bohlmann J."/>
            <person name="van Vuuren H.J."/>
            <person name="Jones S.J."/>
            <person name="Pretorius I.S."/>
            <person name="Schmidt S.A."/>
            <person name="Borneman A.R."/>
        </authorList>
    </citation>
    <scope>NUCLEOTIDE SEQUENCE [LARGE SCALE GENOMIC DNA]</scope>
    <source>
        <strain evidence="10">cv. Chardonnay</strain>
        <tissue evidence="9">Leaf</tissue>
    </source>
</reference>
<evidence type="ECO:0000256" key="7">
    <source>
        <dbReference type="RuleBase" id="RU004336"/>
    </source>
</evidence>
<dbReference type="EC" id="3.2.1.39" evidence="3"/>
<dbReference type="InterPro" id="IPR017853">
    <property type="entry name" value="GH"/>
</dbReference>
<dbReference type="EMBL" id="QGNW01001129">
    <property type="protein sequence ID" value="RVW54223.1"/>
    <property type="molecule type" value="Genomic_DNA"/>
</dbReference>
<dbReference type="Proteomes" id="UP000288805">
    <property type="component" value="Unassembled WGS sequence"/>
</dbReference>
<dbReference type="Gene3D" id="3.20.20.80">
    <property type="entry name" value="Glycosidases"/>
    <property type="match status" value="2"/>
</dbReference>
<comment type="similarity">
    <text evidence="2 6">Belongs to the glycosyl hydrolase 17 family.</text>
</comment>
<keyword evidence="4 7" id="KW-0378">Hydrolase</keyword>
<evidence type="ECO:0000256" key="2">
    <source>
        <dbReference type="ARBA" id="ARBA00008773"/>
    </source>
</evidence>
<dbReference type="InterPro" id="IPR000490">
    <property type="entry name" value="Glyco_hydro_17"/>
</dbReference>
<evidence type="ECO:0000256" key="6">
    <source>
        <dbReference type="RuleBase" id="RU004335"/>
    </source>
</evidence>
<comment type="catalytic activity">
    <reaction evidence="1">
        <text>Hydrolysis of (1-&gt;3)-beta-D-glucosidic linkages in (1-&gt;3)-beta-D-glucans.</text>
        <dbReference type="EC" id="3.2.1.39"/>
    </reaction>
</comment>
<organism evidence="9 10">
    <name type="scientific">Vitis vinifera</name>
    <name type="common">Grape</name>
    <dbReference type="NCBI Taxonomy" id="29760"/>
    <lineage>
        <taxon>Eukaryota</taxon>
        <taxon>Viridiplantae</taxon>
        <taxon>Streptophyta</taxon>
        <taxon>Embryophyta</taxon>
        <taxon>Tracheophyta</taxon>
        <taxon>Spermatophyta</taxon>
        <taxon>Magnoliopsida</taxon>
        <taxon>eudicotyledons</taxon>
        <taxon>Gunneridae</taxon>
        <taxon>Pentapetalae</taxon>
        <taxon>rosids</taxon>
        <taxon>Vitales</taxon>
        <taxon>Vitaceae</taxon>
        <taxon>Viteae</taxon>
        <taxon>Vitis</taxon>
    </lineage>
</organism>
<keyword evidence="8" id="KW-0732">Signal</keyword>
<evidence type="ECO:0000256" key="4">
    <source>
        <dbReference type="ARBA" id="ARBA00022801"/>
    </source>
</evidence>
<accession>A0A438F2P7</accession>
<evidence type="ECO:0000256" key="8">
    <source>
        <dbReference type="SAM" id="SignalP"/>
    </source>
</evidence>